<dbReference type="KEGG" id="acob:P0Y56_11365"/>
<dbReference type="InterPro" id="IPR021251">
    <property type="entry name" value="DUF2793"/>
</dbReference>
<proteinExistence type="predicted"/>
<evidence type="ECO:0000313" key="1">
    <source>
        <dbReference type="EMBL" id="WEK45627.1"/>
    </source>
</evidence>
<dbReference type="AlphaFoldDB" id="A0AAJ5X4E0"/>
<gene>
    <name evidence="1" type="ORF">P0Y56_11365</name>
</gene>
<name>A0AAJ5X4E0_9SPHN</name>
<dbReference type="EMBL" id="CP119316">
    <property type="protein sequence ID" value="WEK45627.1"/>
    <property type="molecule type" value="Genomic_DNA"/>
</dbReference>
<dbReference type="Pfam" id="PF10983">
    <property type="entry name" value="DUF2793"/>
    <property type="match status" value="1"/>
</dbReference>
<sequence length="154" mass="15770">MTDPISFVSSTPRLALPLLFAGQTQKEYTVNEAIARIDAVLHPAIEGEAGGPPASPAEGECWLVGDSPSGAWAGHAGELACFSLGTWLFVEPCDGIRVLNRLTGQLRLRRYGGWASAGTPTAPSGGTTVDVEARTAITGLIAALADSGILPAAG</sequence>
<dbReference type="Proteomes" id="UP001218362">
    <property type="component" value="Chromosome"/>
</dbReference>
<reference evidence="1" key="1">
    <citation type="submission" date="2023-03" db="EMBL/GenBank/DDBJ databases">
        <title>Andean soil-derived lignocellulolytic bacterial consortium as a source of novel taxa and putative plastic-active enzymes.</title>
        <authorList>
            <person name="Diaz-Garcia L."/>
            <person name="Chuvochina M."/>
            <person name="Feuerriegel G."/>
            <person name="Bunk B."/>
            <person name="Sproer C."/>
            <person name="Streit W.R."/>
            <person name="Rodriguez L.M."/>
            <person name="Overmann J."/>
            <person name="Jimenez D.J."/>
        </authorList>
    </citation>
    <scope>NUCLEOTIDE SEQUENCE</scope>
    <source>
        <strain evidence="1">MAG 26</strain>
    </source>
</reference>
<accession>A0AAJ5X4E0</accession>
<organism evidence="1 2">
    <name type="scientific">Candidatus Andeanibacterium colombiense</name>
    <dbReference type="NCBI Taxonomy" id="3121345"/>
    <lineage>
        <taxon>Bacteria</taxon>
        <taxon>Pseudomonadati</taxon>
        <taxon>Pseudomonadota</taxon>
        <taxon>Alphaproteobacteria</taxon>
        <taxon>Sphingomonadales</taxon>
        <taxon>Sphingomonadaceae</taxon>
        <taxon>Candidatus Andeanibacterium</taxon>
    </lineage>
</organism>
<evidence type="ECO:0000313" key="2">
    <source>
        <dbReference type="Proteomes" id="UP001218362"/>
    </source>
</evidence>
<protein>
    <submittedName>
        <fullName evidence="1">DUF2793 domain-containing protein</fullName>
    </submittedName>
</protein>